<dbReference type="Gene3D" id="1.10.10.1100">
    <property type="entry name" value="BFD-like [2Fe-2S]-binding domain"/>
    <property type="match status" value="1"/>
</dbReference>
<protein>
    <submittedName>
        <fullName evidence="12">Nitrate reductase</fullName>
    </submittedName>
</protein>
<evidence type="ECO:0000256" key="7">
    <source>
        <dbReference type="ARBA" id="ARBA00023002"/>
    </source>
</evidence>
<evidence type="ECO:0000256" key="2">
    <source>
        <dbReference type="ARBA" id="ARBA00001966"/>
    </source>
</evidence>
<dbReference type="PANTHER" id="PTHR43105:SF9">
    <property type="entry name" value="NADPH-FE(3+) OXIDOREDUCTASE SUBUNIT ALPHA"/>
    <property type="match status" value="1"/>
</dbReference>
<dbReference type="GO" id="GO:0016020">
    <property type="term" value="C:membrane"/>
    <property type="evidence" value="ECO:0007669"/>
    <property type="project" value="TreeGrafter"/>
</dbReference>
<keyword evidence="13" id="KW-1185">Reference proteome</keyword>
<dbReference type="GO" id="GO:0016491">
    <property type="term" value="F:oxidoreductase activity"/>
    <property type="evidence" value="ECO:0007669"/>
    <property type="project" value="UniProtKB-KW"/>
</dbReference>
<keyword evidence="4" id="KW-0004">4Fe-4S</keyword>
<accession>A0A2T1KUI8</accession>
<dbReference type="Pfam" id="PF04324">
    <property type="entry name" value="Fer2_BFD"/>
    <property type="match status" value="1"/>
</dbReference>
<keyword evidence="8" id="KW-0408">Iron</keyword>
<gene>
    <name evidence="12" type="ORF">C7H09_01930</name>
</gene>
<dbReference type="InterPro" id="IPR041854">
    <property type="entry name" value="BFD-like_2Fe2S-bd_dom_sf"/>
</dbReference>
<evidence type="ECO:0000256" key="8">
    <source>
        <dbReference type="ARBA" id="ARBA00023004"/>
    </source>
</evidence>
<proteinExistence type="inferred from homology"/>
<dbReference type="PANTHER" id="PTHR43105">
    <property type="entry name" value="RESPIRATORY NITRATE REDUCTASE"/>
    <property type="match status" value="1"/>
</dbReference>
<dbReference type="EMBL" id="PXNP01000009">
    <property type="protein sequence ID" value="PSF13393.1"/>
    <property type="molecule type" value="Genomic_DNA"/>
</dbReference>
<sequence length="891" mass="97184">MKHEKPPLGRISTTCPYCGVGCGVRAAVDHSEGDPLHPANGGWLCVKGSALHDTLTKEGRLLAPRMAGQPVAWPEAIEGIATAISESVRDYGPESVAFYLSGQLLTEDYYIVNKLAKGFIATPHVDTNSRLCMSSAVSAHKRAFGEDCVPACYNDLELADLLVLAGSNAAWAHPVLYQRMKAAHRSGRRVVVIDPRKTATTEWADLHLQLRPGTDALLFNGLLAWLHARQALALEYIRQHCNGFEETLALARSCAPSIRVVARGCDLSDADVERFYQWFAETPKTVTAFSQGINQSVSGTDKANAIINCHLATGRVGKPGASPFSLTGQPNAMGGREVGGLANTLAAHMDYDSPGAQRRVSDFWHSRQIACGPGLRAVELFEAVHRGDIRVLWVMGTNPAVSLPDSQRVQSALARCPTLIVSDCMEKTDTTEHADILLPAAGWGEKDGTVTNSERRISRQRRFLPLPAQVRPDWQIVRDVARALGHGHAFDYHRPADIFREHAALSGYGNGGERIFDISALAQLSNQAYDELQPVQWPVTGGNAGAWLQTPRLFSSGRFPTPDGRARMVPVAALSPAQQPTPRHPLVVNTGRVRDQWHTMTRTGLTPRLFAHRSEPFIELHPCDIAGFGLIEGALATATGSGGAAYTGRVRAHEGQRAGEIFVPIHWNGRFASSALASNLIRPVVDPISGQPEGKHGVAMIRPLITRWQARLIMRESGHFVVDTALFSYWSRQRLPHSHAWWFAGSHRMDWRAWGQACFAREPELVMEDTARQRFRAAWLQGDRLEGVLLVEPCARSVPDLGWLDGCIGMPRLLPEQRRSLLAAGPADGEASGAMVCSCFGIGERQIVRAIRQGVKSCEALGALLQCGTNCGSCVPEIQHLLTTTEVREPA</sequence>
<dbReference type="AlphaFoldDB" id="A0A2T1KUI8"/>
<keyword evidence="9" id="KW-0411">Iron-sulfur</keyword>
<dbReference type="Pfam" id="PF01568">
    <property type="entry name" value="Molydop_binding"/>
    <property type="match status" value="1"/>
</dbReference>
<evidence type="ECO:0000256" key="1">
    <source>
        <dbReference type="ARBA" id="ARBA00001942"/>
    </source>
</evidence>
<dbReference type="GO" id="GO:1990204">
    <property type="term" value="C:oxidoreductase complex"/>
    <property type="evidence" value="ECO:0007669"/>
    <property type="project" value="UniProtKB-ARBA"/>
</dbReference>
<dbReference type="InterPro" id="IPR041957">
    <property type="entry name" value="CT_Nitrate-R-NapA-like"/>
</dbReference>
<feature type="domain" description="4Fe-4S Mo/W bis-MGD-type" evidence="11">
    <location>
        <begin position="8"/>
        <end position="59"/>
    </location>
</feature>
<evidence type="ECO:0000259" key="11">
    <source>
        <dbReference type="PROSITE" id="PS51669"/>
    </source>
</evidence>
<evidence type="ECO:0000256" key="10">
    <source>
        <dbReference type="ARBA" id="ARBA00023063"/>
    </source>
</evidence>
<dbReference type="RefSeq" id="WP_106760966.1">
    <property type="nucleotide sequence ID" value="NZ_PXNP01000009.1"/>
</dbReference>
<dbReference type="SUPFAM" id="SSF53706">
    <property type="entry name" value="Formate dehydrogenase/DMSO reductase, domains 1-3"/>
    <property type="match status" value="1"/>
</dbReference>
<reference evidence="12 13" key="1">
    <citation type="submission" date="2018-03" db="EMBL/GenBank/DDBJ databases">
        <title>Marinobacter brunus sp. nov., a marine bacterium of Gamma-proteobacteria isolated from the surface seawater of the South China Sea.</title>
        <authorList>
            <person name="Cheng H."/>
            <person name="Wu Y.-H."/>
            <person name="Xamxidin M."/>
            <person name="Xu X.-W."/>
        </authorList>
    </citation>
    <scope>NUCLEOTIDE SEQUENCE [LARGE SCALE GENOMIC DNA]</scope>
    <source>
        <strain evidence="12 13">NH169-3</strain>
    </source>
</reference>
<dbReference type="PROSITE" id="PS00551">
    <property type="entry name" value="MOLYBDOPTERIN_PROK_1"/>
    <property type="match status" value="1"/>
</dbReference>
<evidence type="ECO:0000256" key="6">
    <source>
        <dbReference type="ARBA" id="ARBA00022723"/>
    </source>
</evidence>
<keyword evidence="10" id="KW-0534">Nitrate assimilation</keyword>
<comment type="cofactor">
    <cofactor evidence="2">
        <name>[4Fe-4S] cluster</name>
        <dbReference type="ChEBI" id="CHEBI:49883"/>
    </cofactor>
</comment>
<evidence type="ECO:0000313" key="12">
    <source>
        <dbReference type="EMBL" id="PSF13393.1"/>
    </source>
</evidence>
<name>A0A2T1KUI8_9GAMM</name>
<evidence type="ECO:0000256" key="5">
    <source>
        <dbReference type="ARBA" id="ARBA00022505"/>
    </source>
</evidence>
<dbReference type="InterPro" id="IPR006657">
    <property type="entry name" value="MoPterin_dinucl-bd_dom"/>
</dbReference>
<comment type="similarity">
    <text evidence="3">Belongs to the prokaryotic molybdopterin-containing oxidoreductase family. NasA/NapA/NarB subfamily.</text>
</comment>
<dbReference type="InterPro" id="IPR009010">
    <property type="entry name" value="Asp_de-COase-like_dom_sf"/>
</dbReference>
<evidence type="ECO:0000313" key="13">
    <source>
        <dbReference type="Proteomes" id="UP000239866"/>
    </source>
</evidence>
<dbReference type="InterPro" id="IPR050123">
    <property type="entry name" value="Prok_molybdopt-oxidoreductase"/>
</dbReference>
<dbReference type="Pfam" id="PF04879">
    <property type="entry name" value="Molybdop_Fe4S4"/>
    <property type="match status" value="1"/>
</dbReference>
<dbReference type="Gene3D" id="3.40.228.10">
    <property type="entry name" value="Dimethylsulfoxide Reductase, domain 2"/>
    <property type="match status" value="1"/>
</dbReference>
<dbReference type="CDD" id="cd02754">
    <property type="entry name" value="MopB_Nitrate-R-NapA-like"/>
    <property type="match status" value="1"/>
</dbReference>
<comment type="cofactor">
    <cofactor evidence="1">
        <name>Mo-bis(molybdopterin guanine dinucleotide)</name>
        <dbReference type="ChEBI" id="CHEBI:60539"/>
    </cofactor>
</comment>
<dbReference type="GO" id="GO:0042128">
    <property type="term" value="P:nitrate assimilation"/>
    <property type="evidence" value="ECO:0007669"/>
    <property type="project" value="UniProtKB-KW"/>
</dbReference>
<keyword evidence="6" id="KW-0479">Metal-binding</keyword>
<dbReference type="PROSITE" id="PS51669">
    <property type="entry name" value="4FE4S_MOW_BIS_MGD"/>
    <property type="match status" value="1"/>
</dbReference>
<keyword evidence="7" id="KW-0560">Oxidoreductase</keyword>
<dbReference type="Gene3D" id="2.40.40.20">
    <property type="match status" value="1"/>
</dbReference>
<dbReference type="GO" id="GO:0043546">
    <property type="term" value="F:molybdopterin cofactor binding"/>
    <property type="evidence" value="ECO:0007669"/>
    <property type="project" value="InterPro"/>
</dbReference>
<dbReference type="CDD" id="cd02791">
    <property type="entry name" value="MopB_CT_Nitrate-R-NapA-like"/>
    <property type="match status" value="1"/>
</dbReference>
<keyword evidence="5" id="KW-0500">Molybdenum</keyword>
<evidence type="ECO:0000256" key="9">
    <source>
        <dbReference type="ARBA" id="ARBA00023014"/>
    </source>
</evidence>
<dbReference type="Gene3D" id="2.20.25.90">
    <property type="entry name" value="ADC-like domains"/>
    <property type="match status" value="1"/>
</dbReference>
<dbReference type="InterPro" id="IPR006656">
    <property type="entry name" value="Mopterin_OxRdtase"/>
</dbReference>
<dbReference type="GO" id="GO:0046872">
    <property type="term" value="F:metal ion binding"/>
    <property type="evidence" value="ECO:0007669"/>
    <property type="project" value="UniProtKB-KW"/>
</dbReference>
<dbReference type="SMART" id="SM00926">
    <property type="entry name" value="Molybdop_Fe4S4"/>
    <property type="match status" value="1"/>
</dbReference>
<dbReference type="GO" id="GO:0051539">
    <property type="term" value="F:4 iron, 4 sulfur cluster binding"/>
    <property type="evidence" value="ECO:0007669"/>
    <property type="project" value="UniProtKB-KW"/>
</dbReference>
<dbReference type="SUPFAM" id="SSF50692">
    <property type="entry name" value="ADC-like"/>
    <property type="match status" value="1"/>
</dbReference>
<dbReference type="InterPro" id="IPR007419">
    <property type="entry name" value="BFD-like_2Fe2S-bd_dom"/>
</dbReference>
<dbReference type="Gene3D" id="3.40.50.740">
    <property type="match status" value="1"/>
</dbReference>
<dbReference type="Pfam" id="PF00384">
    <property type="entry name" value="Molybdopterin"/>
    <property type="match status" value="1"/>
</dbReference>
<dbReference type="InterPro" id="IPR027467">
    <property type="entry name" value="MopterinOxRdtase_cofactor_BS"/>
</dbReference>
<evidence type="ECO:0000256" key="3">
    <source>
        <dbReference type="ARBA" id="ARBA00008747"/>
    </source>
</evidence>
<comment type="caution">
    <text evidence="12">The sequence shown here is derived from an EMBL/GenBank/DDBJ whole genome shotgun (WGS) entry which is preliminary data.</text>
</comment>
<evidence type="ECO:0000256" key="4">
    <source>
        <dbReference type="ARBA" id="ARBA00022485"/>
    </source>
</evidence>
<dbReference type="InterPro" id="IPR006963">
    <property type="entry name" value="Mopterin_OxRdtase_4Fe-4S_dom"/>
</dbReference>
<dbReference type="Proteomes" id="UP000239866">
    <property type="component" value="Unassembled WGS sequence"/>
</dbReference>
<dbReference type="GO" id="GO:0045333">
    <property type="term" value="P:cellular respiration"/>
    <property type="evidence" value="ECO:0007669"/>
    <property type="project" value="UniProtKB-ARBA"/>
</dbReference>
<organism evidence="12 13">
    <name type="scientific">Marinobacter fuscus</name>
    <dbReference type="NCBI Taxonomy" id="2109942"/>
    <lineage>
        <taxon>Bacteria</taxon>
        <taxon>Pseudomonadati</taxon>
        <taxon>Pseudomonadota</taxon>
        <taxon>Gammaproteobacteria</taxon>
        <taxon>Pseudomonadales</taxon>
        <taxon>Marinobacteraceae</taxon>
        <taxon>Marinobacter</taxon>
    </lineage>
</organism>
<dbReference type="OrthoDB" id="9810782at2"/>